<feature type="compositionally biased region" description="Basic and acidic residues" evidence="1">
    <location>
        <begin position="465"/>
        <end position="477"/>
    </location>
</feature>
<dbReference type="InterPro" id="IPR001623">
    <property type="entry name" value="DnaJ_domain"/>
</dbReference>
<dbReference type="Pfam" id="PF13672">
    <property type="entry name" value="PP2C_2"/>
    <property type="match status" value="1"/>
</dbReference>
<proteinExistence type="predicted"/>
<feature type="compositionally biased region" description="Low complexity" evidence="1">
    <location>
        <begin position="453"/>
        <end position="464"/>
    </location>
</feature>
<dbReference type="GO" id="GO:0044183">
    <property type="term" value="F:protein folding chaperone"/>
    <property type="evidence" value="ECO:0007669"/>
    <property type="project" value="TreeGrafter"/>
</dbReference>
<dbReference type="InterPro" id="IPR036869">
    <property type="entry name" value="J_dom_sf"/>
</dbReference>
<evidence type="ECO:0000256" key="1">
    <source>
        <dbReference type="SAM" id="MobiDB-lite"/>
    </source>
</evidence>
<evidence type="ECO:0000259" key="3">
    <source>
        <dbReference type="PROSITE" id="PS51746"/>
    </source>
</evidence>
<evidence type="ECO:0000259" key="2">
    <source>
        <dbReference type="PROSITE" id="PS50076"/>
    </source>
</evidence>
<accession>A0A1F7IKD9</accession>
<feature type="compositionally biased region" description="Polar residues" evidence="1">
    <location>
        <begin position="438"/>
        <end position="451"/>
    </location>
</feature>
<comment type="caution">
    <text evidence="4">The sequence shown here is derived from an EMBL/GenBank/DDBJ whole genome shotgun (WGS) entry which is preliminary data.</text>
</comment>
<dbReference type="GO" id="GO:0051082">
    <property type="term" value="F:unfolded protein binding"/>
    <property type="evidence" value="ECO:0007669"/>
    <property type="project" value="TreeGrafter"/>
</dbReference>
<feature type="domain" description="J" evidence="2">
    <location>
        <begin position="291"/>
        <end position="355"/>
    </location>
</feature>
<dbReference type="SUPFAM" id="SSF46565">
    <property type="entry name" value="Chaperone J-domain"/>
    <property type="match status" value="1"/>
</dbReference>
<dbReference type="Gene3D" id="3.60.40.10">
    <property type="entry name" value="PPM-type phosphatase domain"/>
    <property type="match status" value="1"/>
</dbReference>
<dbReference type="SMART" id="SM00332">
    <property type="entry name" value="PP2Cc"/>
    <property type="match status" value="1"/>
</dbReference>
<dbReference type="EMBL" id="MGAI01000037">
    <property type="protein sequence ID" value="OGK43824.1"/>
    <property type="molecule type" value="Genomic_DNA"/>
</dbReference>
<sequence>MQTVKPHLPNIETPRILERPIGVTFFEQHLITSFNAQTNTFDRDTFLKTEGQPVGKSQADGLLNSLKEGEVNYVGFFDRLPNVSLTNPDLMQPGAVVLPKDEKLTGLMNLLINPKRGTQAPIGLDVWKKTVEKYSSEGGSIIKLAEDVIGVKPNIGEAEFGQVLQLFHGDLRTKVYLEMAQLVRLSSQNTQDWGSFLDKVSKTQIVPSHEEVTLLSMGRDEVLRADTYRFIEEHPQLLKRHNLRRSREDPYLIFDKQGKVYNLKKRQEARKLWEDYLAIRGGSGVTWVEKDLYNILGVSRKASTEEIKKAFKKLATQIHPDRNKDSQAEEKFKEINEAYNILSHPNKRARYDESSKPSASFQTKPDERLVNFYFSHLRDYHPSIDWLADQSGWWTNKRTGERVHPQTPQGAYRIIGEILNENPDLWRQRETGPTLSQYFKKSQASPPQRQQYQEKAASQPSSAKQSDKEPSPREYNYHHSSIIGTERKSDGSYGFKQHSDDAVYAGYNNQDALVAIVADGAGGSQRGDFLSSTLAYHLSRNSGKEVRSFSKTAVEGWQKARGEYLGLVRRKGLRISSGCTLTAGILDDHLVLEIIHVGDSRAYLLRDGQVIPLSPIHNRRAQYVEERMSQGVVRSQALNEALSQGLKNKLERYFSVEDEYSPQLTTRTVQLKPGDSVFFVTDGFLDGFQTIPALENSFKYSIQKPNPAGYLANLSKEIQPSSRRRDDISVAHIRV</sequence>
<reference evidence="4 5" key="1">
    <citation type="journal article" date="2016" name="Nat. Commun.">
        <title>Thousands of microbial genomes shed light on interconnected biogeochemical processes in an aquifer system.</title>
        <authorList>
            <person name="Anantharaman K."/>
            <person name="Brown C.T."/>
            <person name="Hug L.A."/>
            <person name="Sharon I."/>
            <person name="Castelle C.J."/>
            <person name="Probst A.J."/>
            <person name="Thomas B.C."/>
            <person name="Singh A."/>
            <person name="Wilkins M.J."/>
            <person name="Karaoz U."/>
            <person name="Brodie E.L."/>
            <person name="Williams K.H."/>
            <person name="Hubbard S.S."/>
            <person name="Banfield J.F."/>
        </authorList>
    </citation>
    <scope>NUCLEOTIDE SEQUENCE [LARGE SCALE GENOMIC DNA]</scope>
</reference>
<dbReference type="PANTHER" id="PTHR43948">
    <property type="entry name" value="DNAJ HOMOLOG SUBFAMILY B"/>
    <property type="match status" value="1"/>
</dbReference>
<dbReference type="SMART" id="SM00271">
    <property type="entry name" value="DnaJ"/>
    <property type="match status" value="1"/>
</dbReference>
<evidence type="ECO:0008006" key="6">
    <source>
        <dbReference type="Google" id="ProtNLM"/>
    </source>
</evidence>
<dbReference type="AlphaFoldDB" id="A0A1F7IKD9"/>
<dbReference type="SUPFAM" id="SSF81606">
    <property type="entry name" value="PP2C-like"/>
    <property type="match status" value="1"/>
</dbReference>
<dbReference type="CDD" id="cd00143">
    <property type="entry name" value="PP2Cc"/>
    <property type="match status" value="1"/>
</dbReference>
<organism evidence="4 5">
    <name type="scientific">Candidatus Roizmanbacteria bacterium RIFCSPLOWO2_01_FULL_37_16</name>
    <dbReference type="NCBI Taxonomy" id="1802058"/>
    <lineage>
        <taxon>Bacteria</taxon>
        <taxon>Candidatus Roizmaniibacteriota</taxon>
    </lineage>
</organism>
<dbReference type="Gene3D" id="1.10.287.110">
    <property type="entry name" value="DnaJ domain"/>
    <property type="match status" value="1"/>
</dbReference>
<protein>
    <recommendedName>
        <fullName evidence="6">J domain-containing protein</fullName>
    </recommendedName>
</protein>
<dbReference type="GO" id="GO:0051087">
    <property type="term" value="F:protein-folding chaperone binding"/>
    <property type="evidence" value="ECO:0007669"/>
    <property type="project" value="TreeGrafter"/>
</dbReference>
<dbReference type="Pfam" id="PF00226">
    <property type="entry name" value="DnaJ"/>
    <property type="match status" value="1"/>
</dbReference>
<evidence type="ECO:0000313" key="5">
    <source>
        <dbReference type="Proteomes" id="UP000178040"/>
    </source>
</evidence>
<dbReference type="GO" id="GO:0005737">
    <property type="term" value="C:cytoplasm"/>
    <property type="evidence" value="ECO:0007669"/>
    <property type="project" value="TreeGrafter"/>
</dbReference>
<dbReference type="InterPro" id="IPR036457">
    <property type="entry name" value="PPM-type-like_dom_sf"/>
</dbReference>
<dbReference type="PRINTS" id="PR00625">
    <property type="entry name" value="JDOMAIN"/>
</dbReference>
<gene>
    <name evidence="4" type="ORF">A3B40_01105</name>
</gene>
<dbReference type="Proteomes" id="UP000178040">
    <property type="component" value="Unassembled WGS sequence"/>
</dbReference>
<dbReference type="PROSITE" id="PS51746">
    <property type="entry name" value="PPM_2"/>
    <property type="match status" value="1"/>
</dbReference>
<dbReference type="PROSITE" id="PS50076">
    <property type="entry name" value="DNAJ_2"/>
    <property type="match status" value="1"/>
</dbReference>
<evidence type="ECO:0000313" key="4">
    <source>
        <dbReference type="EMBL" id="OGK43824.1"/>
    </source>
</evidence>
<dbReference type="SMART" id="SM00331">
    <property type="entry name" value="PP2C_SIG"/>
    <property type="match status" value="1"/>
</dbReference>
<dbReference type="PANTHER" id="PTHR43948:SF10">
    <property type="entry name" value="MRJ, ISOFORM E"/>
    <property type="match status" value="1"/>
</dbReference>
<dbReference type="CDD" id="cd06257">
    <property type="entry name" value="DnaJ"/>
    <property type="match status" value="1"/>
</dbReference>
<feature type="region of interest" description="Disordered" evidence="1">
    <location>
        <begin position="438"/>
        <end position="494"/>
    </location>
</feature>
<dbReference type="InterPro" id="IPR001932">
    <property type="entry name" value="PPM-type_phosphatase-like_dom"/>
</dbReference>
<feature type="domain" description="PPM-type phosphatase" evidence="3">
    <location>
        <begin position="482"/>
        <end position="735"/>
    </location>
</feature>
<name>A0A1F7IKD9_9BACT</name>